<dbReference type="EMBL" id="JAWWNJ010000079">
    <property type="protein sequence ID" value="KAK7002267.1"/>
    <property type="molecule type" value="Genomic_DNA"/>
</dbReference>
<name>A0AAW0A982_9AGAR</name>
<dbReference type="AlphaFoldDB" id="A0AAW0A982"/>
<accession>A0AAW0A982</accession>
<evidence type="ECO:0000313" key="1">
    <source>
        <dbReference type="EMBL" id="KAK7002267.1"/>
    </source>
</evidence>
<reference evidence="1 2" key="1">
    <citation type="journal article" date="2024" name="J Genomics">
        <title>Draft genome sequencing and assembly of Favolaschia claudopus CIRM-BRFM 2984 isolated from oak limbs.</title>
        <authorList>
            <person name="Navarro D."/>
            <person name="Drula E."/>
            <person name="Chaduli D."/>
            <person name="Cazenave R."/>
            <person name="Ahrendt S."/>
            <person name="Wang J."/>
            <person name="Lipzen A."/>
            <person name="Daum C."/>
            <person name="Barry K."/>
            <person name="Grigoriev I.V."/>
            <person name="Favel A."/>
            <person name="Rosso M.N."/>
            <person name="Martin F."/>
        </authorList>
    </citation>
    <scope>NUCLEOTIDE SEQUENCE [LARGE SCALE GENOMIC DNA]</scope>
    <source>
        <strain evidence="1 2">CIRM-BRFM 2984</strain>
    </source>
</reference>
<keyword evidence="2" id="KW-1185">Reference proteome</keyword>
<comment type="caution">
    <text evidence="1">The sequence shown here is derived from an EMBL/GenBank/DDBJ whole genome shotgun (WGS) entry which is preliminary data.</text>
</comment>
<protein>
    <submittedName>
        <fullName evidence="1">Uncharacterized protein</fullName>
    </submittedName>
</protein>
<dbReference type="Proteomes" id="UP001362999">
    <property type="component" value="Unassembled WGS sequence"/>
</dbReference>
<gene>
    <name evidence="1" type="ORF">R3P38DRAFT_1730601</name>
</gene>
<evidence type="ECO:0000313" key="2">
    <source>
        <dbReference type="Proteomes" id="UP001362999"/>
    </source>
</evidence>
<proteinExistence type="predicted"/>
<sequence>MTEDTTPRLKSLPSLEVIARQDTIKRLLWGDKVEGYMRQFDWQQLFTTALRNRIAAINVAKFISKAVDEVFLSRVLDIEERVSAHRLNPSHERDHNAFALVFRRLMQPTARELSLEDKNLRRDLLQYMVTHMLSQFELRYGDVKLMQAATGTFISGSFIAALIHRPFPLNDLDFFCGYDKSDNIVRYFKNQLDANFTVSSGDEQGYGSVHGVRKVITLTTPRGSIIHVIESYSDYPLELILNFHSAPTRGVLSSDGFSHFEVHRARNGLALVTPKTLCITPDDVDSQNAAWHIIHKYMRRGVTFIFEYNVPHECGKHLECPATLRNTSADGCLHIDLPTVDVPDFSLSPKPTFVWSLGPVGMCSTGRVNGSQVIHTHSFCTSVGPANTCELTLSIEYLVFRKLVSALMQMHTVPEGLIRVYPWSDYWSADGFDDSDSD</sequence>
<organism evidence="1 2">
    <name type="scientific">Favolaschia claudopus</name>
    <dbReference type="NCBI Taxonomy" id="2862362"/>
    <lineage>
        <taxon>Eukaryota</taxon>
        <taxon>Fungi</taxon>
        <taxon>Dikarya</taxon>
        <taxon>Basidiomycota</taxon>
        <taxon>Agaricomycotina</taxon>
        <taxon>Agaricomycetes</taxon>
        <taxon>Agaricomycetidae</taxon>
        <taxon>Agaricales</taxon>
        <taxon>Marasmiineae</taxon>
        <taxon>Mycenaceae</taxon>
        <taxon>Favolaschia</taxon>
    </lineage>
</organism>